<reference evidence="12" key="1">
    <citation type="journal article" date="2019" name="Int. J. Syst. Evol. Microbiol.">
        <title>The Global Catalogue of Microorganisms (GCM) 10K type strain sequencing project: providing services to taxonomists for standard genome sequencing and annotation.</title>
        <authorList>
            <consortium name="The Broad Institute Genomics Platform"/>
            <consortium name="The Broad Institute Genome Sequencing Center for Infectious Disease"/>
            <person name="Wu L."/>
            <person name="Ma J."/>
        </authorList>
    </citation>
    <scope>NUCLEOTIDE SEQUENCE [LARGE SCALE GENOMIC DNA]</scope>
    <source>
        <strain evidence="12">KCTC 52232</strain>
    </source>
</reference>
<dbReference type="InterPro" id="IPR035965">
    <property type="entry name" value="PAS-like_dom_sf"/>
</dbReference>
<evidence type="ECO:0000256" key="4">
    <source>
        <dbReference type="ARBA" id="ARBA00022679"/>
    </source>
</evidence>
<dbReference type="PROSITE" id="PS50113">
    <property type="entry name" value="PAC"/>
    <property type="match status" value="2"/>
</dbReference>
<dbReference type="InterPro" id="IPR000014">
    <property type="entry name" value="PAS"/>
</dbReference>
<dbReference type="SMART" id="SM00448">
    <property type="entry name" value="REC"/>
    <property type="match status" value="1"/>
</dbReference>
<dbReference type="RefSeq" id="WP_377129944.1">
    <property type="nucleotide sequence ID" value="NZ_JBHUON010000025.1"/>
</dbReference>
<dbReference type="Pfam" id="PF02518">
    <property type="entry name" value="HATPase_c"/>
    <property type="match status" value="1"/>
</dbReference>
<dbReference type="SMART" id="SM00086">
    <property type="entry name" value="PAC"/>
    <property type="match status" value="2"/>
</dbReference>
<dbReference type="Gene3D" id="3.30.565.10">
    <property type="entry name" value="Histidine kinase-like ATPase, C-terminal domain"/>
    <property type="match status" value="1"/>
</dbReference>
<dbReference type="InterPro" id="IPR000700">
    <property type="entry name" value="PAS-assoc_C"/>
</dbReference>
<feature type="domain" description="PAC" evidence="10">
    <location>
        <begin position="475"/>
        <end position="527"/>
    </location>
</feature>
<dbReference type="InterPro" id="IPR013655">
    <property type="entry name" value="PAS_fold_3"/>
</dbReference>
<accession>A0ABW5XTL6</accession>
<dbReference type="SUPFAM" id="SSF55785">
    <property type="entry name" value="PYP-like sensor domain (PAS domain)"/>
    <property type="match status" value="3"/>
</dbReference>
<feature type="domain" description="Response regulatory" evidence="8">
    <location>
        <begin position="6"/>
        <end position="122"/>
    </location>
</feature>
<dbReference type="PROSITE" id="PS50109">
    <property type="entry name" value="HIS_KIN"/>
    <property type="match status" value="1"/>
</dbReference>
<protein>
    <recommendedName>
        <fullName evidence="2">histidine kinase</fullName>
        <ecNumber evidence="2">2.7.13.3</ecNumber>
    </recommendedName>
</protein>
<keyword evidence="5" id="KW-0418">Kinase</keyword>
<dbReference type="Gene3D" id="3.30.450.20">
    <property type="entry name" value="PAS domain"/>
    <property type="match status" value="3"/>
</dbReference>
<evidence type="ECO:0000313" key="12">
    <source>
        <dbReference type="Proteomes" id="UP001597601"/>
    </source>
</evidence>
<dbReference type="PRINTS" id="PR00344">
    <property type="entry name" value="BCTRLSENSOR"/>
</dbReference>
<dbReference type="InterPro" id="IPR036890">
    <property type="entry name" value="HATPase_C_sf"/>
</dbReference>
<feature type="modified residue" description="4-aspartylphosphate" evidence="6">
    <location>
        <position position="57"/>
    </location>
</feature>
<evidence type="ECO:0000256" key="6">
    <source>
        <dbReference type="PROSITE-ProRule" id="PRU00169"/>
    </source>
</evidence>
<keyword evidence="3 6" id="KW-0597">Phosphoprotein</keyword>
<comment type="catalytic activity">
    <reaction evidence="1">
        <text>ATP + protein L-histidine = ADP + protein N-phospho-L-histidine.</text>
        <dbReference type="EC" id="2.7.13.3"/>
    </reaction>
</comment>
<evidence type="ECO:0000259" key="8">
    <source>
        <dbReference type="PROSITE" id="PS50110"/>
    </source>
</evidence>
<dbReference type="PROSITE" id="PS50112">
    <property type="entry name" value="PAS"/>
    <property type="match status" value="1"/>
</dbReference>
<dbReference type="InterPro" id="IPR036097">
    <property type="entry name" value="HisK_dim/P_sf"/>
</dbReference>
<feature type="domain" description="Histidine kinase" evidence="7">
    <location>
        <begin position="545"/>
        <end position="759"/>
    </location>
</feature>
<dbReference type="CDD" id="cd00156">
    <property type="entry name" value="REC"/>
    <property type="match status" value="1"/>
</dbReference>
<dbReference type="PROSITE" id="PS50110">
    <property type="entry name" value="RESPONSE_REGULATORY"/>
    <property type="match status" value="1"/>
</dbReference>
<evidence type="ECO:0000256" key="5">
    <source>
        <dbReference type="ARBA" id="ARBA00022777"/>
    </source>
</evidence>
<feature type="domain" description="PAC" evidence="10">
    <location>
        <begin position="215"/>
        <end position="268"/>
    </location>
</feature>
<evidence type="ECO:0000259" key="9">
    <source>
        <dbReference type="PROSITE" id="PS50112"/>
    </source>
</evidence>
<dbReference type="InterPro" id="IPR003661">
    <property type="entry name" value="HisK_dim/P_dom"/>
</dbReference>
<evidence type="ECO:0000259" key="7">
    <source>
        <dbReference type="PROSITE" id="PS50109"/>
    </source>
</evidence>
<dbReference type="Pfam" id="PF00072">
    <property type="entry name" value="Response_reg"/>
    <property type="match status" value="1"/>
</dbReference>
<dbReference type="InterPro" id="IPR001789">
    <property type="entry name" value="Sig_transdc_resp-reg_receiver"/>
</dbReference>
<dbReference type="SMART" id="SM00388">
    <property type="entry name" value="HisKA"/>
    <property type="match status" value="1"/>
</dbReference>
<evidence type="ECO:0000256" key="1">
    <source>
        <dbReference type="ARBA" id="ARBA00000085"/>
    </source>
</evidence>
<dbReference type="SUPFAM" id="SSF47384">
    <property type="entry name" value="Homodimeric domain of signal transducing histidine kinase"/>
    <property type="match status" value="1"/>
</dbReference>
<dbReference type="InterPro" id="IPR011006">
    <property type="entry name" value="CheY-like_superfamily"/>
</dbReference>
<dbReference type="NCBIfam" id="TIGR00229">
    <property type="entry name" value="sensory_box"/>
    <property type="match status" value="1"/>
</dbReference>
<dbReference type="SMART" id="SM00387">
    <property type="entry name" value="HATPase_c"/>
    <property type="match status" value="1"/>
</dbReference>
<keyword evidence="12" id="KW-1185">Reference proteome</keyword>
<dbReference type="PANTHER" id="PTHR43304:SF1">
    <property type="entry name" value="PAC DOMAIN-CONTAINING PROTEIN"/>
    <property type="match status" value="1"/>
</dbReference>
<dbReference type="Pfam" id="PF08447">
    <property type="entry name" value="PAS_3"/>
    <property type="match status" value="1"/>
</dbReference>
<evidence type="ECO:0000256" key="3">
    <source>
        <dbReference type="ARBA" id="ARBA00022553"/>
    </source>
</evidence>
<dbReference type="SMART" id="SM00091">
    <property type="entry name" value="PAS"/>
    <property type="match status" value="3"/>
</dbReference>
<dbReference type="Proteomes" id="UP001597601">
    <property type="component" value="Unassembled WGS sequence"/>
</dbReference>
<evidence type="ECO:0000256" key="2">
    <source>
        <dbReference type="ARBA" id="ARBA00012438"/>
    </source>
</evidence>
<dbReference type="CDD" id="cd00082">
    <property type="entry name" value="HisKA"/>
    <property type="match status" value="1"/>
</dbReference>
<dbReference type="InterPro" id="IPR001610">
    <property type="entry name" value="PAC"/>
</dbReference>
<dbReference type="EMBL" id="JBHUON010000025">
    <property type="protein sequence ID" value="MFD2866371.1"/>
    <property type="molecule type" value="Genomic_DNA"/>
</dbReference>
<comment type="caution">
    <text evidence="11">The sequence shown here is derived from an EMBL/GenBank/DDBJ whole genome shotgun (WGS) entry which is preliminary data.</text>
</comment>
<name>A0ABW5XTL6_9SPHI</name>
<dbReference type="PANTHER" id="PTHR43304">
    <property type="entry name" value="PHYTOCHROME-LIKE PROTEIN CPH1"/>
    <property type="match status" value="1"/>
</dbReference>
<sequence length="763" mass="85864">MIKKIKILHLEDTPTDAELIGIELKRSALLFDRLVVDNKADYLNALGQYEPDIILCDHSLPQFDSIEAFELLKQSDLNVPFILITATISEEFAVDIMKNGAADYLLKDRTQRLPSAITNALEKFRTEAERKRFLAETIANESLLKEAENIADIGSLDIDLQTQYAKWSPGLYRILGLDSSVVRPSLETFLEQVHPDDSARIEAEIDDALLNVDAINLNFRIKPSNDDKIKHLRAKLLIERDGQNEPKRIKGFTQDVTEQKLAEEKIQEASETQAAILNALPPNIVLINEKGKIIAVNESWKKLALFNNLGIPNYGVGYSYLAISETATAVDKVTTGKIEQGINDVISGRRKEFEMEYASVSGKDWFMIVVTPLASHMQKGAVILHINITDRKLAEASVKKSEANLRSVFEHIDLSVVLFDVDMNVVSYNSNANAALIRQFDKGPKVGKPITNYFPKDRRNSIRKAIAIAKKHHVAAYETSFLRNDGERDWFDIKWVGVFNEQNEIVGVILTFKNITEKKNIESERERMTADLAQRNKDLEQFTYIISHNLRAPVANIQGLAGLLGDLQPGEPESMTTLDALSVSVNNLDKVILDLNQILQVRSQVNDQIERVSLPEMLDEIRTGISQMIEKNKATLIGDFEALNELYTLKSYLYSIFQNLVINGIKYRRADIDPIITVSAKLTADKMLICFKDNGRGIDLEKYGSHLFGLYKRFDWSVEGKGVGLFMVKMQVESLGGTISVKSKVNVGSEFTLEFPLSVKWNP</sequence>
<dbReference type="Pfam" id="PF13426">
    <property type="entry name" value="PAS_9"/>
    <property type="match status" value="1"/>
</dbReference>
<evidence type="ECO:0000313" key="11">
    <source>
        <dbReference type="EMBL" id="MFD2866371.1"/>
    </source>
</evidence>
<dbReference type="InterPro" id="IPR004358">
    <property type="entry name" value="Sig_transdc_His_kin-like_C"/>
</dbReference>
<dbReference type="EC" id="2.7.13.3" evidence="2"/>
<dbReference type="SUPFAM" id="SSF55874">
    <property type="entry name" value="ATPase domain of HSP90 chaperone/DNA topoisomerase II/histidine kinase"/>
    <property type="match status" value="1"/>
</dbReference>
<dbReference type="InterPro" id="IPR005467">
    <property type="entry name" value="His_kinase_dom"/>
</dbReference>
<keyword evidence="4" id="KW-0808">Transferase</keyword>
<dbReference type="Gene3D" id="1.10.287.130">
    <property type="match status" value="1"/>
</dbReference>
<evidence type="ECO:0000259" key="10">
    <source>
        <dbReference type="PROSITE" id="PS50113"/>
    </source>
</evidence>
<dbReference type="Gene3D" id="3.40.50.2300">
    <property type="match status" value="1"/>
</dbReference>
<feature type="domain" description="PAS" evidence="9">
    <location>
        <begin position="140"/>
        <end position="212"/>
    </location>
</feature>
<organism evidence="11 12">
    <name type="scientific">Mucilaginibacter antarcticus</name>
    <dbReference type="NCBI Taxonomy" id="1855725"/>
    <lineage>
        <taxon>Bacteria</taxon>
        <taxon>Pseudomonadati</taxon>
        <taxon>Bacteroidota</taxon>
        <taxon>Sphingobacteriia</taxon>
        <taxon>Sphingobacteriales</taxon>
        <taxon>Sphingobacteriaceae</taxon>
        <taxon>Mucilaginibacter</taxon>
    </lineage>
</organism>
<gene>
    <name evidence="11" type="ORF">ACFSYC_16870</name>
</gene>
<dbReference type="InterPro" id="IPR052162">
    <property type="entry name" value="Sensor_kinase/Photoreceptor"/>
</dbReference>
<dbReference type="InterPro" id="IPR003594">
    <property type="entry name" value="HATPase_dom"/>
</dbReference>
<proteinExistence type="predicted"/>
<dbReference type="SUPFAM" id="SSF52172">
    <property type="entry name" value="CheY-like"/>
    <property type="match status" value="1"/>
</dbReference>